<dbReference type="EMBL" id="MN734804">
    <property type="protein sequence ID" value="QIE07369.1"/>
    <property type="molecule type" value="Genomic_DNA"/>
</dbReference>
<comment type="similarity">
    <text evidence="1">Belongs to the P-Pant transferase superfamily. Gsp/Sfp/HetI/AcpT family.</text>
</comment>
<feature type="domain" description="4'-phosphopantetheinyl transferase" evidence="3">
    <location>
        <begin position="123"/>
        <end position="219"/>
    </location>
</feature>
<protein>
    <submittedName>
        <fullName evidence="4">4'-phosphopantetheinyl transferase superfamily protein</fullName>
        <ecNumber evidence="4">2.7.8.-</ecNumber>
    </submittedName>
</protein>
<dbReference type="GO" id="GO:0019878">
    <property type="term" value="P:lysine biosynthetic process via aminoadipic acid"/>
    <property type="evidence" value="ECO:0007669"/>
    <property type="project" value="TreeGrafter"/>
</dbReference>
<evidence type="ECO:0000256" key="1">
    <source>
        <dbReference type="ARBA" id="ARBA00010990"/>
    </source>
</evidence>
<proteinExistence type="inferred from homology"/>
<gene>
    <name evidence="4" type="primary">necJ</name>
</gene>
<accession>A0A6G6CX16</accession>
<dbReference type="SUPFAM" id="SSF56214">
    <property type="entry name" value="4'-phosphopantetheinyl transferase"/>
    <property type="match status" value="2"/>
</dbReference>
<dbReference type="InterPro" id="IPR008278">
    <property type="entry name" value="4-PPantetheinyl_Trfase_dom"/>
</dbReference>
<dbReference type="PANTHER" id="PTHR12215:SF10">
    <property type="entry name" value="L-AMINOADIPATE-SEMIALDEHYDE DEHYDROGENASE-PHOSPHOPANTETHEINYL TRANSFERASE"/>
    <property type="match status" value="1"/>
</dbReference>
<evidence type="ECO:0000259" key="3">
    <source>
        <dbReference type="Pfam" id="PF01648"/>
    </source>
</evidence>
<sequence>MVIKPTATVLREHEAHIWYVHTAACDSPEQRAAYRLLLAPDELKRLDRFVFDHLKLEYLATRALCRTMLSAFEPGVRPEQWRFTTNAYGKPEIDAGMLTSSLRFNLSNTRNIVACAVTHSTDVGIDVENITRIGDFEGVVTSYFSPKERRSFYALPSEQWRDRFFTLWTLKEAYIKARGVGLSIDLDLFSFDLSGESITVSFDPRALDDTRDWQFSSLELDAYHRMAIAIRSASTPFTIWVREVVLEQVHADCAQT</sequence>
<name>A0A6G6CX16_9BURK</name>
<dbReference type="Pfam" id="PF01648">
    <property type="entry name" value="ACPS"/>
    <property type="match status" value="1"/>
</dbReference>
<dbReference type="InterPro" id="IPR050559">
    <property type="entry name" value="P-Pant_transferase_sf"/>
</dbReference>
<evidence type="ECO:0000313" key="4">
    <source>
        <dbReference type="EMBL" id="QIE07369.1"/>
    </source>
</evidence>
<dbReference type="AlphaFoldDB" id="A0A6G6CX16"/>
<dbReference type="PANTHER" id="PTHR12215">
    <property type="entry name" value="PHOSPHOPANTETHEINE TRANSFERASE"/>
    <property type="match status" value="1"/>
</dbReference>
<organism evidence="4">
    <name type="scientific">Burkholderia sp. B8(2020)</name>
    <dbReference type="NCBI Taxonomy" id="2713619"/>
    <lineage>
        <taxon>Bacteria</taxon>
        <taxon>Pseudomonadati</taxon>
        <taxon>Pseudomonadota</taxon>
        <taxon>Betaproteobacteria</taxon>
        <taxon>Burkholderiales</taxon>
        <taxon>Burkholderiaceae</taxon>
        <taxon>Burkholderia</taxon>
    </lineage>
</organism>
<dbReference type="GO" id="GO:0000287">
    <property type="term" value="F:magnesium ion binding"/>
    <property type="evidence" value="ECO:0007669"/>
    <property type="project" value="InterPro"/>
</dbReference>
<dbReference type="GO" id="GO:0005829">
    <property type="term" value="C:cytosol"/>
    <property type="evidence" value="ECO:0007669"/>
    <property type="project" value="TreeGrafter"/>
</dbReference>
<dbReference type="EC" id="2.7.8.-" evidence="4"/>
<dbReference type="GO" id="GO:0008897">
    <property type="term" value="F:holo-[acyl-carrier-protein] synthase activity"/>
    <property type="evidence" value="ECO:0007669"/>
    <property type="project" value="InterPro"/>
</dbReference>
<evidence type="ECO:0000256" key="2">
    <source>
        <dbReference type="ARBA" id="ARBA00022679"/>
    </source>
</evidence>
<dbReference type="InterPro" id="IPR037143">
    <property type="entry name" value="4-PPantetheinyl_Trfase_dom_sf"/>
</dbReference>
<reference evidence="4" key="1">
    <citation type="journal article" date="2020" name="Angew. Chem. Int. Ed. Engl.">
        <title>Mining Symbionts of Spider-Transmitted Fungus Illuminates Uncharted Biosynthetic Pathways to Cytotoxic Benzolactones.</title>
        <authorList>
            <person name="Niehs S.P."/>
            <person name="Dose B."/>
            <person name="Richter S."/>
            <person name="Pidot S.J."/>
            <person name="Dahse H.-M."/>
            <person name="Stinear T.P."/>
            <person name="Hertweck C."/>
        </authorList>
    </citation>
    <scope>NUCLEOTIDE SEQUENCE</scope>
    <source>
        <strain evidence="4">B8</strain>
    </source>
</reference>
<dbReference type="Gene3D" id="3.90.470.20">
    <property type="entry name" value="4'-phosphopantetheinyl transferase domain"/>
    <property type="match status" value="2"/>
</dbReference>
<keyword evidence="2 4" id="KW-0808">Transferase</keyword>